<evidence type="ECO:0000313" key="4">
    <source>
        <dbReference type="EMBL" id="EOO01594.1"/>
    </source>
</evidence>
<evidence type="ECO:0000313" key="5">
    <source>
        <dbReference type="Proteomes" id="UP000014074"/>
    </source>
</evidence>
<dbReference type="PANTHER" id="PTHR37542">
    <property type="entry name" value="HELO DOMAIN-CONTAINING PROTEIN-RELATED"/>
    <property type="match status" value="1"/>
</dbReference>
<name>R8BQJ2_PHAM7</name>
<dbReference type="KEGG" id="tmn:UCRPA7_2888"/>
<dbReference type="Gene3D" id="1.20.120.1020">
    <property type="entry name" value="Prion-inhibition and propagation, HeLo domain"/>
    <property type="match status" value="1"/>
</dbReference>
<feature type="chain" id="PRO_5004452195" evidence="1">
    <location>
        <begin position="25"/>
        <end position="289"/>
    </location>
</feature>
<dbReference type="RefSeq" id="XP_007913651.1">
    <property type="nucleotide sequence ID" value="XM_007915460.1"/>
</dbReference>
<dbReference type="eggNOG" id="ENOG502S8GV">
    <property type="taxonomic scope" value="Eukaryota"/>
</dbReference>
<dbReference type="Pfam" id="PF14479">
    <property type="entry name" value="HeLo"/>
    <property type="match status" value="1"/>
</dbReference>
<feature type="signal peptide" evidence="1">
    <location>
        <begin position="1"/>
        <end position="24"/>
    </location>
</feature>
<evidence type="ECO:0000259" key="2">
    <source>
        <dbReference type="Pfam" id="PF11558"/>
    </source>
</evidence>
<reference evidence="5" key="1">
    <citation type="journal article" date="2013" name="Genome Announc.">
        <title>Draft genome sequence of the ascomycete Phaeoacremonium aleophilum strain UCR-PA7, a causal agent of the esca disease complex in grapevines.</title>
        <authorList>
            <person name="Blanco-Ulate B."/>
            <person name="Rolshausen P."/>
            <person name="Cantu D."/>
        </authorList>
    </citation>
    <scope>NUCLEOTIDE SEQUENCE [LARGE SCALE GENOMIC DNA]</scope>
    <source>
        <strain evidence="5">UCR-PA7</strain>
    </source>
</reference>
<dbReference type="InterPro" id="IPR021084">
    <property type="entry name" value="Het-s_prion_dom"/>
</dbReference>
<keyword evidence="1" id="KW-0732">Signal</keyword>
<dbReference type="InterPro" id="IPR029498">
    <property type="entry name" value="HeLo_dom"/>
</dbReference>
<protein>
    <submittedName>
        <fullName evidence="4">Putative a chain of the het-s n-terminal domain protein</fullName>
    </submittedName>
</protein>
<evidence type="ECO:0000256" key="1">
    <source>
        <dbReference type="SAM" id="SignalP"/>
    </source>
</evidence>
<keyword evidence="5" id="KW-1185">Reference proteome</keyword>
<feature type="domain" description="Het-s prion-forming" evidence="2">
    <location>
        <begin position="218"/>
        <end position="282"/>
    </location>
</feature>
<dbReference type="OrthoDB" id="20872at2759"/>
<organism evidence="4 5">
    <name type="scientific">Phaeoacremonium minimum (strain UCR-PA7)</name>
    <name type="common">Esca disease fungus</name>
    <name type="synonym">Togninia minima</name>
    <dbReference type="NCBI Taxonomy" id="1286976"/>
    <lineage>
        <taxon>Eukaryota</taxon>
        <taxon>Fungi</taxon>
        <taxon>Dikarya</taxon>
        <taxon>Ascomycota</taxon>
        <taxon>Pezizomycotina</taxon>
        <taxon>Sordariomycetes</taxon>
        <taxon>Sordariomycetidae</taxon>
        <taxon>Togniniales</taxon>
        <taxon>Togniniaceae</taxon>
        <taxon>Phaeoacremonium</taxon>
    </lineage>
</organism>
<dbReference type="Proteomes" id="UP000014074">
    <property type="component" value="Unassembled WGS sequence"/>
</dbReference>
<accession>R8BQJ2</accession>
<dbReference type="Pfam" id="PF11558">
    <property type="entry name" value="HET-s_218-289"/>
    <property type="match status" value="1"/>
</dbReference>
<dbReference type="InterPro" id="IPR038305">
    <property type="entry name" value="HeLo_sf"/>
</dbReference>
<proteinExistence type="predicted"/>
<dbReference type="AlphaFoldDB" id="R8BQJ2"/>
<dbReference type="GeneID" id="19323182"/>
<feature type="domain" description="Prion-inhibition and propagation HeLo" evidence="3">
    <location>
        <begin position="6"/>
        <end position="199"/>
    </location>
</feature>
<dbReference type="HOGENOM" id="CLU_058675_0_0_1"/>
<dbReference type="PANTHER" id="PTHR37542:SF3">
    <property type="entry name" value="PRION-INHIBITION AND PROPAGATION HELO DOMAIN-CONTAINING PROTEIN"/>
    <property type="match status" value="1"/>
</dbReference>
<gene>
    <name evidence="4" type="ORF">UCRPA7_2888</name>
</gene>
<sequence>MAEIFGTVAGSLSLAALLSNCVDCFEYIQLGRHFGHDFERCQLRLDVARVRLSRWGEATDMTTNSRSATQTTGERSTEMAKMILEEIVRLFQSAYRTSKRYEINANQQDLIPFRDEDLGPIARTLHSRFTDLASRRQERTSIIKKTVWVLHDGKTLERFISQITDLIDDLYELFPIIDISTRLAEIEVGEINDGPTLEALLDAAEGIDPSLSDAASRKMDTIAGRNSAQEVRMEGSSRFQLGNQYSDKYQAGKVEIRERTINSAGTVMGRGEARIQIGNRFGGRGVLDD</sequence>
<dbReference type="EMBL" id="KB932987">
    <property type="protein sequence ID" value="EOO01594.1"/>
    <property type="molecule type" value="Genomic_DNA"/>
</dbReference>
<evidence type="ECO:0000259" key="3">
    <source>
        <dbReference type="Pfam" id="PF14479"/>
    </source>
</evidence>